<name>A0ABV0EJR0_9ENTE</name>
<dbReference type="EMBL" id="JAFREL020000001">
    <property type="protein sequence ID" value="MEO1768870.1"/>
    <property type="molecule type" value="Genomic_DNA"/>
</dbReference>
<keyword evidence="2" id="KW-1185">Reference proteome</keyword>
<evidence type="ECO:0000313" key="1">
    <source>
        <dbReference type="EMBL" id="MEO1768870.1"/>
    </source>
</evidence>
<evidence type="ECO:0000313" key="2">
    <source>
        <dbReference type="Proteomes" id="UP000664357"/>
    </source>
</evidence>
<comment type="caution">
    <text evidence="1">The sequence shown here is derived from an EMBL/GenBank/DDBJ whole genome shotgun (WGS) entry which is preliminary data.</text>
</comment>
<protein>
    <recommendedName>
        <fullName evidence="3">HEPN AbiU2-like domain-containing protein</fullName>
    </recommendedName>
</protein>
<accession>A0ABV0EJR0</accession>
<proteinExistence type="predicted"/>
<dbReference type="InterPro" id="IPR043733">
    <property type="entry name" value="DUF5677"/>
</dbReference>
<gene>
    <name evidence="1" type="ORF">JZO67_000809</name>
</gene>
<evidence type="ECO:0008006" key="3">
    <source>
        <dbReference type="Google" id="ProtNLM"/>
    </source>
</evidence>
<dbReference type="Pfam" id="PF18928">
    <property type="entry name" value="DUF5677"/>
    <property type="match status" value="1"/>
</dbReference>
<dbReference type="Proteomes" id="UP000664357">
    <property type="component" value="Unassembled WGS sequence"/>
</dbReference>
<organism evidence="1 2">
    <name type="scientific">Candidatus Enterococcus ferrettii</name>
    <dbReference type="NCBI Taxonomy" id="2815324"/>
    <lineage>
        <taxon>Bacteria</taxon>
        <taxon>Bacillati</taxon>
        <taxon>Bacillota</taxon>
        <taxon>Bacilli</taxon>
        <taxon>Lactobacillales</taxon>
        <taxon>Enterococcaceae</taxon>
        <taxon>Enterococcus</taxon>
    </lineage>
</organism>
<reference evidence="1 2" key="1">
    <citation type="submission" date="2024-02" db="EMBL/GenBank/DDBJ databases">
        <title>The Genome Sequence of Enterococcus sp. DIV0159.</title>
        <authorList>
            <person name="Earl A."/>
            <person name="Manson A."/>
            <person name="Gilmore M."/>
            <person name="Sanders J."/>
            <person name="Shea T."/>
            <person name="Howe W."/>
            <person name="Livny J."/>
            <person name="Cuomo C."/>
            <person name="Neafsey D."/>
            <person name="Birren B."/>
        </authorList>
    </citation>
    <scope>NUCLEOTIDE SEQUENCE [LARGE SCALE GENOMIC DNA]</scope>
    <source>
        <strain evidence="1 2">665A</strain>
    </source>
</reference>
<sequence length="287" mass="33986">MDKIQDSSYRDKIKEYILLANIFIKDFFEILIPIYRDEFNDELQDVTTFLFTSLHSTSESILLLSFNESALYDADVLLRTVMEGTVKFCYLLSGTKEQRKAKYKEYKVFLTEINELDEHEKSIESIAILKKFSNYSVKTLELDILEEQRIRELEEKYSKNNRRKLSGRWSYKKLLNKLAETDVIFESQLATLSAYSFSSHLIHYDWSGLSTRQSQILNAYSEDRLELSFGHAIRILSNVLSFYNFRVIYHCKCYDIFSEEIREMVLTTFDYIKELDEVANELVDKHL</sequence>
<dbReference type="RefSeq" id="WP_207700635.1">
    <property type="nucleotide sequence ID" value="NZ_JAFREL020000001.1"/>
</dbReference>